<proteinExistence type="inferred from homology"/>
<dbReference type="Gene3D" id="3.30.300.30">
    <property type="match status" value="1"/>
</dbReference>
<name>A0A1M5QSG5_9RHOB</name>
<dbReference type="GO" id="GO:0031956">
    <property type="term" value="F:medium-chain fatty acid-CoA ligase activity"/>
    <property type="evidence" value="ECO:0007669"/>
    <property type="project" value="TreeGrafter"/>
</dbReference>
<keyword evidence="2 4" id="KW-0436">Ligase</keyword>
<accession>A0A1M5QSG5</accession>
<evidence type="ECO:0000313" key="4">
    <source>
        <dbReference type="EMBL" id="SHH16841.1"/>
    </source>
</evidence>
<dbReference type="EMBL" id="FQXB01000003">
    <property type="protein sequence ID" value="SHH16841.1"/>
    <property type="molecule type" value="Genomic_DNA"/>
</dbReference>
<sequence length="487" mass="53316">MDEISEVHIGQRILEHAGSYPDAPCVEFEGRVTTRFEFVARASTLRKLLLRFGIAKGDTVAILCTTAGRGLECALALWDLRARVVFLDPRQSAADMSAICDAAQVKFKFSDLPTFQRRSDFEAIPRDIAPSETLLSFSACRPEDDAIVFTSSGTTGVPKVRGVTHSRLAVGIANLETTIGLGAELSLFRLMIGNLSFSAMSFAWIRWLFLGAPIIDLFSFYLTKDVYKNLSREDLGVASLSPAALRELINYHVVDLKSRIEPAFPHLKQLRTVGGPVSGRDLRRAFEILTPNIESSYSLSGIGPISRLSGGEALQKGGSVGRPFDSIVVRIIGPNGQATPAGGIGHVFAKNTLHPNAVEIETGDLGYIDEDGFLFLTGRTEQNAIRHSININLADLESDIRSLQGISDCIAFAIADPETGDDVVFLAVESEISRTVVRTLIRRSLSSYRRPDRIYVRRKLPRNAAEKISLRELKALVEVSGDTFVSF</sequence>
<dbReference type="STRING" id="1508389.SAMN05444003_2288"/>
<dbReference type="Pfam" id="PF00501">
    <property type="entry name" value="AMP-binding"/>
    <property type="match status" value="1"/>
</dbReference>
<dbReference type="SUPFAM" id="SSF56801">
    <property type="entry name" value="Acetyl-CoA synthetase-like"/>
    <property type="match status" value="1"/>
</dbReference>
<keyword evidence="5" id="KW-1185">Reference proteome</keyword>
<dbReference type="Gene3D" id="3.40.50.12780">
    <property type="entry name" value="N-terminal domain of ligase-like"/>
    <property type="match status" value="1"/>
</dbReference>
<protein>
    <submittedName>
        <fullName evidence="4">Acyl-CoA synthetase (AMP-forming)/AMP-acid ligase II</fullName>
    </submittedName>
</protein>
<dbReference type="GO" id="GO:0006631">
    <property type="term" value="P:fatty acid metabolic process"/>
    <property type="evidence" value="ECO:0007669"/>
    <property type="project" value="TreeGrafter"/>
</dbReference>
<dbReference type="InterPro" id="IPR045851">
    <property type="entry name" value="AMP-bd_C_sf"/>
</dbReference>
<dbReference type="PANTHER" id="PTHR43201:SF5">
    <property type="entry name" value="MEDIUM-CHAIN ACYL-COA LIGASE ACSF2, MITOCHONDRIAL"/>
    <property type="match status" value="1"/>
</dbReference>
<comment type="similarity">
    <text evidence="1">Belongs to the ATP-dependent AMP-binding enzyme family.</text>
</comment>
<feature type="domain" description="AMP-dependent synthetase/ligase" evidence="3">
    <location>
        <begin position="15"/>
        <end position="350"/>
    </location>
</feature>
<evidence type="ECO:0000259" key="3">
    <source>
        <dbReference type="Pfam" id="PF00501"/>
    </source>
</evidence>
<evidence type="ECO:0000313" key="5">
    <source>
        <dbReference type="Proteomes" id="UP000184074"/>
    </source>
</evidence>
<organism evidence="4 5">
    <name type="scientific">Cognatiyoonia sediminum</name>
    <dbReference type="NCBI Taxonomy" id="1508389"/>
    <lineage>
        <taxon>Bacteria</taxon>
        <taxon>Pseudomonadati</taxon>
        <taxon>Pseudomonadota</taxon>
        <taxon>Alphaproteobacteria</taxon>
        <taxon>Rhodobacterales</taxon>
        <taxon>Paracoccaceae</taxon>
        <taxon>Cognatiyoonia</taxon>
    </lineage>
</organism>
<dbReference type="AlphaFoldDB" id="A0A1M5QSG5"/>
<reference evidence="4 5" key="1">
    <citation type="submission" date="2016-11" db="EMBL/GenBank/DDBJ databases">
        <authorList>
            <person name="Jaros S."/>
            <person name="Januszkiewicz K."/>
            <person name="Wedrychowicz H."/>
        </authorList>
    </citation>
    <scope>NUCLEOTIDE SEQUENCE [LARGE SCALE GENOMIC DNA]</scope>
    <source>
        <strain evidence="4 5">DSM 28715</strain>
    </source>
</reference>
<dbReference type="RefSeq" id="WP_072901175.1">
    <property type="nucleotide sequence ID" value="NZ_FQXB01000003.1"/>
</dbReference>
<dbReference type="PANTHER" id="PTHR43201">
    <property type="entry name" value="ACYL-COA SYNTHETASE"/>
    <property type="match status" value="1"/>
</dbReference>
<dbReference type="OrthoDB" id="7820698at2"/>
<dbReference type="Proteomes" id="UP000184074">
    <property type="component" value="Unassembled WGS sequence"/>
</dbReference>
<dbReference type="InterPro" id="IPR000873">
    <property type="entry name" value="AMP-dep_synth/lig_dom"/>
</dbReference>
<evidence type="ECO:0000256" key="2">
    <source>
        <dbReference type="ARBA" id="ARBA00022598"/>
    </source>
</evidence>
<dbReference type="InterPro" id="IPR020845">
    <property type="entry name" value="AMP-binding_CS"/>
</dbReference>
<dbReference type="CDD" id="cd04433">
    <property type="entry name" value="AFD_class_I"/>
    <property type="match status" value="1"/>
</dbReference>
<gene>
    <name evidence="4" type="ORF">SAMN05444003_2288</name>
</gene>
<evidence type="ECO:0000256" key="1">
    <source>
        <dbReference type="ARBA" id="ARBA00006432"/>
    </source>
</evidence>
<dbReference type="InterPro" id="IPR042099">
    <property type="entry name" value="ANL_N_sf"/>
</dbReference>
<dbReference type="PROSITE" id="PS00455">
    <property type="entry name" value="AMP_BINDING"/>
    <property type="match status" value="1"/>
</dbReference>